<keyword evidence="2" id="KW-1185">Reference proteome</keyword>
<name>A0A5J5GAZ1_9RHOB</name>
<accession>A0A5J5GAZ1</accession>
<dbReference type="AlphaFoldDB" id="A0A5J5GAZ1"/>
<dbReference type="EMBL" id="VYQE01000008">
    <property type="protein sequence ID" value="KAA9005100.1"/>
    <property type="molecule type" value="Genomic_DNA"/>
</dbReference>
<protein>
    <submittedName>
        <fullName evidence="1">Uncharacterized protein</fullName>
    </submittedName>
</protein>
<gene>
    <name evidence="1" type="ORF">F3S47_18910</name>
</gene>
<comment type="caution">
    <text evidence="1">The sequence shown here is derived from an EMBL/GenBank/DDBJ whole genome shotgun (WGS) entry which is preliminary data.</text>
</comment>
<evidence type="ECO:0000313" key="2">
    <source>
        <dbReference type="Proteomes" id="UP000326554"/>
    </source>
</evidence>
<dbReference type="Proteomes" id="UP000326554">
    <property type="component" value="Unassembled WGS sequence"/>
</dbReference>
<proteinExistence type="predicted"/>
<organism evidence="1 2">
    <name type="scientific">Histidinibacterium aquaticum</name>
    <dbReference type="NCBI Taxonomy" id="2613962"/>
    <lineage>
        <taxon>Bacteria</taxon>
        <taxon>Pseudomonadati</taxon>
        <taxon>Pseudomonadota</taxon>
        <taxon>Alphaproteobacteria</taxon>
        <taxon>Rhodobacterales</taxon>
        <taxon>Paracoccaceae</taxon>
        <taxon>Histidinibacterium</taxon>
    </lineage>
</organism>
<sequence>MTKEEQSQPGLGFGATCSEEDPRMLELLGSAEPEAAVTELVDRDVRIAELVAQIEILEQDLFAARGRISEIYKSTSWKITAPLRSIMLWIRGRDT</sequence>
<dbReference type="RefSeq" id="WP_150446881.1">
    <property type="nucleotide sequence ID" value="NZ_VYQE01000008.1"/>
</dbReference>
<evidence type="ECO:0000313" key="1">
    <source>
        <dbReference type="EMBL" id="KAA9005100.1"/>
    </source>
</evidence>
<reference evidence="1 2" key="1">
    <citation type="submission" date="2019-09" db="EMBL/GenBank/DDBJ databases">
        <authorList>
            <person name="Park J.-S."/>
            <person name="Choi H.-J."/>
        </authorList>
    </citation>
    <scope>NUCLEOTIDE SEQUENCE [LARGE SCALE GENOMIC DNA]</scope>
    <source>
        <strain evidence="1 2">176SS1-4</strain>
    </source>
</reference>